<dbReference type="EMBL" id="ML996092">
    <property type="protein sequence ID" value="KAF2148924.1"/>
    <property type="molecule type" value="Genomic_DNA"/>
</dbReference>
<dbReference type="AlphaFoldDB" id="A0A9P4IY12"/>
<dbReference type="OrthoDB" id="4387771at2759"/>
<keyword evidence="2" id="KW-1185">Reference proteome</keyword>
<proteinExistence type="predicted"/>
<sequence length="118" mass="13226">MSSVIKQFGQLILEGGLWNKFFQKQTPGKRIVPAQAKDNDAKAQLRIDAGETINGKKNVYLQVNSQAKNESLVKWRKKHGSHANLAVGQIDENTPPEKQEEAARELVQSMMAEARRNV</sequence>
<evidence type="ECO:0000313" key="1">
    <source>
        <dbReference type="EMBL" id="KAF2148924.1"/>
    </source>
</evidence>
<comment type="caution">
    <text evidence="1">The sequence shown here is derived from an EMBL/GenBank/DDBJ whole genome shotgun (WGS) entry which is preliminary data.</text>
</comment>
<evidence type="ECO:0000313" key="2">
    <source>
        <dbReference type="Proteomes" id="UP000799439"/>
    </source>
</evidence>
<dbReference type="Proteomes" id="UP000799439">
    <property type="component" value="Unassembled WGS sequence"/>
</dbReference>
<organism evidence="1 2">
    <name type="scientific">Myriangium duriaei CBS 260.36</name>
    <dbReference type="NCBI Taxonomy" id="1168546"/>
    <lineage>
        <taxon>Eukaryota</taxon>
        <taxon>Fungi</taxon>
        <taxon>Dikarya</taxon>
        <taxon>Ascomycota</taxon>
        <taxon>Pezizomycotina</taxon>
        <taxon>Dothideomycetes</taxon>
        <taxon>Dothideomycetidae</taxon>
        <taxon>Myriangiales</taxon>
        <taxon>Myriangiaceae</taxon>
        <taxon>Myriangium</taxon>
    </lineage>
</organism>
<protein>
    <submittedName>
        <fullName evidence="1">Uncharacterized protein</fullName>
    </submittedName>
</protein>
<gene>
    <name evidence="1" type="ORF">K461DRAFT_282403</name>
</gene>
<name>A0A9P4IY12_9PEZI</name>
<reference evidence="1" key="1">
    <citation type="journal article" date="2020" name="Stud. Mycol.">
        <title>101 Dothideomycetes genomes: a test case for predicting lifestyles and emergence of pathogens.</title>
        <authorList>
            <person name="Haridas S."/>
            <person name="Albert R."/>
            <person name="Binder M."/>
            <person name="Bloem J."/>
            <person name="Labutti K."/>
            <person name="Salamov A."/>
            <person name="Andreopoulos B."/>
            <person name="Baker S."/>
            <person name="Barry K."/>
            <person name="Bills G."/>
            <person name="Bluhm B."/>
            <person name="Cannon C."/>
            <person name="Castanera R."/>
            <person name="Culley D."/>
            <person name="Daum C."/>
            <person name="Ezra D."/>
            <person name="Gonzalez J."/>
            <person name="Henrissat B."/>
            <person name="Kuo A."/>
            <person name="Liang C."/>
            <person name="Lipzen A."/>
            <person name="Lutzoni F."/>
            <person name="Magnuson J."/>
            <person name="Mondo S."/>
            <person name="Nolan M."/>
            <person name="Ohm R."/>
            <person name="Pangilinan J."/>
            <person name="Park H.-J."/>
            <person name="Ramirez L."/>
            <person name="Alfaro M."/>
            <person name="Sun H."/>
            <person name="Tritt A."/>
            <person name="Yoshinaga Y."/>
            <person name="Zwiers L.-H."/>
            <person name="Turgeon B."/>
            <person name="Goodwin S."/>
            <person name="Spatafora J."/>
            <person name="Crous P."/>
            <person name="Grigoriev I."/>
        </authorList>
    </citation>
    <scope>NUCLEOTIDE SEQUENCE</scope>
    <source>
        <strain evidence="1">CBS 260.36</strain>
    </source>
</reference>
<accession>A0A9P4IY12</accession>